<evidence type="ECO:0000256" key="11">
    <source>
        <dbReference type="RuleBase" id="RU369008"/>
    </source>
</evidence>
<reference evidence="13 14" key="1">
    <citation type="journal article" date="2011" name="Proc. Natl. Acad. Sci. U.S.A.">
        <title>Evolutionary erosion of yeast sex chromosomes by mating-type switching accidents.</title>
        <authorList>
            <person name="Gordon J.L."/>
            <person name="Armisen D."/>
            <person name="Proux-Wera E."/>
            <person name="Oheigeartaigh S.S."/>
            <person name="Byrne K.P."/>
            <person name="Wolfe K.H."/>
        </authorList>
    </citation>
    <scope>NUCLEOTIDE SEQUENCE [LARGE SCALE GENOMIC DNA]</scope>
    <source>
        <strain evidence="14">ATCC 34711 / CBS 6284 / DSM 70876 / NBRC 10599 / NRRL Y-10934 / UCD 77-7</strain>
    </source>
</reference>
<keyword evidence="8 11" id="KW-0694">RNA-binding</keyword>
<dbReference type="InterPro" id="IPR000571">
    <property type="entry name" value="Znf_CCCH"/>
</dbReference>
<dbReference type="PANTHER" id="PTHR23102:SF24">
    <property type="entry name" value="CLEAVAGE AND POLYADENYLATION SPECIFICITY FACTOR SUBUNIT 4"/>
    <property type="match status" value="1"/>
</dbReference>
<protein>
    <recommendedName>
        <fullName evidence="11">mRNA 3'-end-processing protein</fullName>
    </recommendedName>
</protein>
<dbReference type="HOGENOM" id="CLU_024513_1_2_1"/>
<dbReference type="Pfam" id="PF00642">
    <property type="entry name" value="zf-CCCH"/>
    <property type="match status" value="2"/>
</dbReference>
<dbReference type="EMBL" id="HE806318">
    <property type="protein sequence ID" value="CCH60047.1"/>
    <property type="molecule type" value="Genomic_DNA"/>
</dbReference>
<evidence type="ECO:0000256" key="3">
    <source>
        <dbReference type="ARBA" id="ARBA00022664"/>
    </source>
</evidence>
<keyword evidence="7 10" id="KW-0862">Zinc</keyword>
<dbReference type="InterPro" id="IPR045348">
    <property type="entry name" value="CPSF4/Yth1"/>
</dbReference>
<dbReference type="Pfam" id="PF14608">
    <property type="entry name" value="zf-CCCH_2"/>
    <property type="match status" value="3"/>
</dbReference>
<evidence type="ECO:0000256" key="6">
    <source>
        <dbReference type="ARBA" id="ARBA00022771"/>
    </source>
</evidence>
<evidence type="ECO:0000256" key="9">
    <source>
        <dbReference type="ARBA" id="ARBA00023242"/>
    </source>
</evidence>
<dbReference type="FunFam" id="4.10.1000.10:FF:000012">
    <property type="entry name" value="cleavage and polyadenylation specificity factor subunit 4"/>
    <property type="match status" value="1"/>
</dbReference>
<feature type="domain" description="C3H1-type" evidence="12">
    <location>
        <begin position="92"/>
        <end position="120"/>
    </location>
</feature>
<dbReference type="PROSITE" id="PS50103">
    <property type="entry name" value="ZF_C3H1"/>
    <property type="match status" value="5"/>
</dbReference>
<dbReference type="OMA" id="SLVCKHY"/>
<dbReference type="GeneID" id="14495027"/>
<dbReference type="SMART" id="SM00356">
    <property type="entry name" value="ZnF_C3H1"/>
    <property type="match status" value="5"/>
</dbReference>
<dbReference type="InterPro" id="IPR036855">
    <property type="entry name" value="Znf_CCCH_sf"/>
</dbReference>
<feature type="zinc finger region" description="C3H1-type" evidence="10">
    <location>
        <begin position="69"/>
        <end position="91"/>
    </location>
</feature>
<evidence type="ECO:0000256" key="1">
    <source>
        <dbReference type="ARBA" id="ARBA00004123"/>
    </source>
</evidence>
<dbReference type="AlphaFoldDB" id="I2H0Z5"/>
<dbReference type="KEGG" id="tbl:TBLA_0C02360"/>
<name>I2H0Z5_HENB6</name>
<feature type="domain" description="C3H1-type" evidence="12">
    <location>
        <begin position="69"/>
        <end position="91"/>
    </location>
</feature>
<feature type="domain" description="C3H1-type" evidence="12">
    <location>
        <begin position="28"/>
        <end position="62"/>
    </location>
</feature>
<evidence type="ECO:0000256" key="7">
    <source>
        <dbReference type="ARBA" id="ARBA00022833"/>
    </source>
</evidence>
<dbReference type="STRING" id="1071380.I2H0Z5"/>
<dbReference type="FunCoup" id="I2H0Z5">
    <property type="interactions" value="103"/>
</dbReference>
<sequence length="217" mass="25127">MSLTHPTTSSYKFRFEPFLLSEYALGRDVDRDICPDFDARDDGHPNGGCPRGSQCPFKHIPSLFHNKIVCKHWLRGLCKKGSRCEFLHEYNLRRMPECVFFARNGFCTQAPECPYRHVKPEDHVELCTDYQRGFCPRGPSCARRHVNETTTTLCQCYLTGFCPLGSSQCPYAHPETLPPLPWPRDFYLRIRPDSQIHTRKSDMEKEKRLNAILNGDV</sequence>
<comment type="function">
    <text evidence="11">Component of the cleavage factor I (CF I) involved in pre-mRNA 3'-end processing.</text>
</comment>
<organism evidence="13 14">
    <name type="scientific">Henningerozyma blattae (strain ATCC 34711 / CBS 6284 / DSM 70876 / NBRC 10599 / NRRL Y-10934 / UCD 77-7)</name>
    <name type="common">Yeast</name>
    <name type="synonym">Tetrapisispora blattae</name>
    <dbReference type="NCBI Taxonomy" id="1071380"/>
    <lineage>
        <taxon>Eukaryota</taxon>
        <taxon>Fungi</taxon>
        <taxon>Dikarya</taxon>
        <taxon>Ascomycota</taxon>
        <taxon>Saccharomycotina</taxon>
        <taxon>Saccharomycetes</taxon>
        <taxon>Saccharomycetales</taxon>
        <taxon>Saccharomycetaceae</taxon>
        <taxon>Henningerozyma</taxon>
    </lineage>
</organism>
<accession>I2H0Z5</accession>
<proteinExistence type="inferred from homology"/>
<keyword evidence="3 11" id="KW-0507">mRNA processing</keyword>
<comment type="similarity">
    <text evidence="2 11">Belongs to the CPSF4/YTH1 family.</text>
</comment>
<dbReference type="InParanoid" id="I2H0Z5"/>
<evidence type="ECO:0000256" key="5">
    <source>
        <dbReference type="ARBA" id="ARBA00022737"/>
    </source>
</evidence>
<dbReference type="RefSeq" id="XP_004179566.1">
    <property type="nucleotide sequence ID" value="XM_004179518.1"/>
</dbReference>
<keyword evidence="6 10" id="KW-0863">Zinc-finger</keyword>
<feature type="zinc finger region" description="C3H1-type" evidence="10">
    <location>
        <begin position="28"/>
        <end position="62"/>
    </location>
</feature>
<gene>
    <name evidence="13" type="primary">TBLA0C02360</name>
    <name evidence="13" type="ORF">TBLA_0C02360</name>
</gene>
<evidence type="ECO:0000256" key="2">
    <source>
        <dbReference type="ARBA" id="ARBA00008907"/>
    </source>
</evidence>
<dbReference type="Gene3D" id="4.10.1000.10">
    <property type="entry name" value="Zinc finger, CCCH-type"/>
    <property type="match status" value="2"/>
</dbReference>
<dbReference type="OrthoDB" id="1914176at2759"/>
<dbReference type="GO" id="GO:0005829">
    <property type="term" value="C:cytosol"/>
    <property type="evidence" value="ECO:0007669"/>
    <property type="project" value="EnsemblFungi"/>
</dbReference>
<dbReference type="GO" id="GO:0031124">
    <property type="term" value="P:mRNA 3'-end processing"/>
    <property type="evidence" value="ECO:0007669"/>
    <property type="project" value="UniProtKB-UniRule"/>
</dbReference>
<dbReference type="GO" id="GO:0008270">
    <property type="term" value="F:zinc ion binding"/>
    <property type="evidence" value="ECO:0007669"/>
    <property type="project" value="UniProtKB-KW"/>
</dbReference>
<comment type="subcellular location">
    <subcellularLocation>
        <location evidence="1 11">Nucleus</location>
    </subcellularLocation>
</comment>
<feature type="zinc finger region" description="C3H1-type" evidence="10">
    <location>
        <begin position="148"/>
        <end position="176"/>
    </location>
</feature>
<feature type="domain" description="C3H1-type" evidence="12">
    <location>
        <begin position="148"/>
        <end position="176"/>
    </location>
</feature>
<dbReference type="SUPFAM" id="SSF90229">
    <property type="entry name" value="CCCH zinc finger"/>
    <property type="match status" value="1"/>
</dbReference>
<dbReference type="GO" id="GO:0005847">
    <property type="term" value="C:mRNA cleavage and polyadenylation specificity factor complex"/>
    <property type="evidence" value="ECO:0007669"/>
    <property type="project" value="EnsemblFungi"/>
</dbReference>
<keyword evidence="9 11" id="KW-0539">Nucleus</keyword>
<evidence type="ECO:0000256" key="8">
    <source>
        <dbReference type="ARBA" id="ARBA00022884"/>
    </source>
</evidence>
<feature type="zinc finger region" description="C3H1-type" evidence="10">
    <location>
        <begin position="121"/>
        <end position="146"/>
    </location>
</feature>
<evidence type="ECO:0000256" key="10">
    <source>
        <dbReference type="PROSITE-ProRule" id="PRU00723"/>
    </source>
</evidence>
<dbReference type="Proteomes" id="UP000002866">
    <property type="component" value="Chromosome 3"/>
</dbReference>
<keyword evidence="4 10" id="KW-0479">Metal-binding</keyword>
<keyword evidence="14" id="KW-1185">Reference proteome</keyword>
<dbReference type="PANTHER" id="PTHR23102">
    <property type="entry name" value="CLEAVAGE AND POLYADENYLATION SPECIFICITY FACTOR SUBUNIT 4-RELATED"/>
    <property type="match status" value="1"/>
</dbReference>
<dbReference type="GO" id="GO:0003723">
    <property type="term" value="F:RNA binding"/>
    <property type="evidence" value="ECO:0007669"/>
    <property type="project" value="UniProtKB-UniRule"/>
</dbReference>
<feature type="domain" description="C3H1-type" evidence="12">
    <location>
        <begin position="121"/>
        <end position="146"/>
    </location>
</feature>
<feature type="zinc finger region" description="C3H1-type" evidence="10">
    <location>
        <begin position="92"/>
        <end position="120"/>
    </location>
</feature>
<evidence type="ECO:0000259" key="12">
    <source>
        <dbReference type="PROSITE" id="PS50103"/>
    </source>
</evidence>
<evidence type="ECO:0000256" key="4">
    <source>
        <dbReference type="ARBA" id="ARBA00022723"/>
    </source>
</evidence>
<evidence type="ECO:0000313" key="14">
    <source>
        <dbReference type="Proteomes" id="UP000002866"/>
    </source>
</evidence>
<dbReference type="eggNOG" id="KOG1040">
    <property type="taxonomic scope" value="Eukaryota"/>
</dbReference>
<evidence type="ECO:0000313" key="13">
    <source>
        <dbReference type="EMBL" id="CCH60047.1"/>
    </source>
</evidence>
<keyword evidence="5 11" id="KW-0677">Repeat</keyword>